<evidence type="ECO:0000313" key="2">
    <source>
        <dbReference type="EMBL" id="AMD90892.1"/>
    </source>
</evidence>
<dbReference type="InterPro" id="IPR007236">
    <property type="entry name" value="SlyX"/>
</dbReference>
<dbReference type="Proteomes" id="UP000069241">
    <property type="component" value="Chromosome"/>
</dbReference>
<dbReference type="KEGG" id="dfi:AXF13_12580"/>
<evidence type="ECO:0000256" key="1">
    <source>
        <dbReference type="SAM" id="Coils"/>
    </source>
</evidence>
<gene>
    <name evidence="2" type="ORF">AXF13_12580</name>
</gene>
<evidence type="ECO:0000313" key="3">
    <source>
        <dbReference type="Proteomes" id="UP000069241"/>
    </source>
</evidence>
<keyword evidence="1" id="KW-0175">Coiled coil</keyword>
<reference evidence="3" key="1">
    <citation type="submission" date="2016-02" db="EMBL/GenBank/DDBJ databases">
        <authorList>
            <person name="Holder M.E."/>
            <person name="Ajami N.J."/>
            <person name="Petrosino J.F."/>
        </authorList>
    </citation>
    <scope>NUCLEOTIDE SEQUENCE [LARGE SCALE GENOMIC DNA]</scope>
    <source>
        <strain evidence="3">CCUG 45958</strain>
    </source>
</reference>
<feature type="coiled-coil region" evidence="1">
    <location>
        <begin position="8"/>
        <end position="56"/>
    </location>
</feature>
<dbReference type="AlphaFoldDB" id="A0A0X8JLD3"/>
<dbReference type="Pfam" id="PF04102">
    <property type="entry name" value="SlyX"/>
    <property type="match status" value="1"/>
</dbReference>
<organism evidence="2 3">
    <name type="scientific">Desulfovibrio fairfieldensis</name>
    <dbReference type="NCBI Taxonomy" id="44742"/>
    <lineage>
        <taxon>Bacteria</taxon>
        <taxon>Pseudomonadati</taxon>
        <taxon>Thermodesulfobacteriota</taxon>
        <taxon>Desulfovibrionia</taxon>
        <taxon>Desulfovibrionales</taxon>
        <taxon>Desulfovibrionaceae</taxon>
        <taxon>Desulfovibrio</taxon>
    </lineage>
</organism>
<name>A0A0X8JLD3_9BACT</name>
<dbReference type="RefSeq" id="WP_009302599.1">
    <property type="nucleotide sequence ID" value="NZ_CP014229.1"/>
</dbReference>
<accession>A0A0X8JLD3</accession>
<dbReference type="EMBL" id="CP014229">
    <property type="protein sequence ID" value="AMD90892.1"/>
    <property type="molecule type" value="Genomic_DNA"/>
</dbReference>
<proteinExistence type="predicted"/>
<keyword evidence="3" id="KW-1185">Reference proteome</keyword>
<protein>
    <submittedName>
        <fullName evidence="2">SlyX protein</fullName>
    </submittedName>
</protein>
<dbReference type="STRING" id="44742.AXF13_12580"/>
<sequence length="74" mass="8701">MPDPEQRLARLEELSFFQEEQLRQLNAALTAQQTQLDKVERDLADALAVIRLLREKLAEQPENTLPPHFMPERY</sequence>